<reference evidence="1 2" key="1">
    <citation type="submission" date="2018-03" db="EMBL/GenBank/DDBJ databases">
        <title>Comparative analysis of microorganisms from saline springs in Andes Mountain Range, Colombia.</title>
        <authorList>
            <person name="Rubin E."/>
        </authorList>
    </citation>
    <scope>NUCLEOTIDE SEQUENCE [LARGE SCALE GENOMIC DNA]</scope>
    <source>
        <strain evidence="1 2">CG 35</strain>
    </source>
</reference>
<sequence length="42" mass="4929">MPALIAYLFGMAEHLTRGLEMYSHQALRIIRTVEHSVAWKRM</sequence>
<gene>
    <name evidence="1" type="ORF">BCL67_11240</name>
</gene>
<accession>A0A2T0YGM2</accession>
<dbReference type="AlphaFoldDB" id="A0A2T0YGM2"/>
<dbReference type="Proteomes" id="UP000238217">
    <property type="component" value="Unassembled WGS sequence"/>
</dbReference>
<keyword evidence="2" id="KW-1185">Reference proteome</keyword>
<proteinExistence type="predicted"/>
<name>A0A2T0YGM2_9MICC</name>
<evidence type="ECO:0000313" key="1">
    <source>
        <dbReference type="EMBL" id="PRZ14177.1"/>
    </source>
</evidence>
<organism evidence="1 2">
    <name type="scientific">Nesterenkonia sandarakina</name>
    <dbReference type="NCBI Taxonomy" id="272918"/>
    <lineage>
        <taxon>Bacteria</taxon>
        <taxon>Bacillati</taxon>
        <taxon>Actinomycetota</taxon>
        <taxon>Actinomycetes</taxon>
        <taxon>Micrococcales</taxon>
        <taxon>Micrococcaceae</taxon>
        <taxon>Nesterenkonia</taxon>
    </lineage>
</organism>
<dbReference type="EMBL" id="PVTY01000012">
    <property type="protein sequence ID" value="PRZ14177.1"/>
    <property type="molecule type" value="Genomic_DNA"/>
</dbReference>
<evidence type="ECO:0000313" key="2">
    <source>
        <dbReference type="Proteomes" id="UP000238217"/>
    </source>
</evidence>
<protein>
    <submittedName>
        <fullName evidence="1">Uncharacterized protein</fullName>
    </submittedName>
</protein>
<comment type="caution">
    <text evidence="1">The sequence shown here is derived from an EMBL/GenBank/DDBJ whole genome shotgun (WGS) entry which is preliminary data.</text>
</comment>